<evidence type="ECO:0000256" key="3">
    <source>
        <dbReference type="ARBA" id="ARBA00022475"/>
    </source>
</evidence>
<evidence type="ECO:0000313" key="5">
    <source>
        <dbReference type="EMBL" id="TXF88156.1"/>
    </source>
</evidence>
<proteinExistence type="inferred from homology"/>
<evidence type="ECO:0000313" key="6">
    <source>
        <dbReference type="Proteomes" id="UP000321907"/>
    </source>
</evidence>
<dbReference type="Pfam" id="PF06977">
    <property type="entry name" value="SdiA-regulated"/>
    <property type="match status" value="1"/>
</dbReference>
<dbReference type="GO" id="GO:0005886">
    <property type="term" value="C:plasma membrane"/>
    <property type="evidence" value="ECO:0007669"/>
    <property type="project" value="UniProtKB-SubCell"/>
</dbReference>
<dbReference type="InterPro" id="IPR011042">
    <property type="entry name" value="6-blade_b-propeller_TolB-like"/>
</dbReference>
<dbReference type="Proteomes" id="UP000321907">
    <property type="component" value="Unassembled WGS sequence"/>
</dbReference>
<reference evidence="5 6" key="1">
    <citation type="submission" date="2019-08" db="EMBL/GenBank/DDBJ databases">
        <title>Lewinella sp. strain SSH13 Genome sequencing and assembly.</title>
        <authorList>
            <person name="Kim I."/>
        </authorList>
    </citation>
    <scope>NUCLEOTIDE SEQUENCE [LARGE SCALE GENOMIC DNA]</scope>
    <source>
        <strain evidence="5 6">SSH13</strain>
    </source>
</reference>
<dbReference type="InterPro" id="IPR009722">
    <property type="entry name" value="YjiK/CarP"/>
</dbReference>
<dbReference type="AlphaFoldDB" id="A0A5C7FTK6"/>
<organism evidence="5 6">
    <name type="scientific">Neolewinella aurantiaca</name>
    <dbReference type="NCBI Taxonomy" id="2602767"/>
    <lineage>
        <taxon>Bacteria</taxon>
        <taxon>Pseudomonadati</taxon>
        <taxon>Bacteroidota</taxon>
        <taxon>Saprospiria</taxon>
        <taxon>Saprospirales</taxon>
        <taxon>Lewinellaceae</taxon>
        <taxon>Neolewinella</taxon>
    </lineage>
</organism>
<gene>
    <name evidence="5" type="ORF">FUA23_16070</name>
</gene>
<name>A0A5C7FTK6_9BACT</name>
<evidence type="ECO:0000256" key="1">
    <source>
        <dbReference type="ARBA" id="ARBA00004236"/>
    </source>
</evidence>
<evidence type="ECO:0000256" key="2">
    <source>
        <dbReference type="ARBA" id="ARBA00009852"/>
    </source>
</evidence>
<protein>
    <submittedName>
        <fullName evidence="5">Uncharacterized protein</fullName>
    </submittedName>
</protein>
<accession>A0A5C7FTK6</accession>
<comment type="subcellular location">
    <subcellularLocation>
        <location evidence="1">Cell membrane</location>
    </subcellularLocation>
</comment>
<dbReference type="OrthoDB" id="5292493at2"/>
<evidence type="ECO:0000256" key="4">
    <source>
        <dbReference type="ARBA" id="ARBA00023136"/>
    </source>
</evidence>
<comment type="caution">
    <text evidence="5">The sequence shown here is derived from an EMBL/GenBank/DDBJ whole genome shotgun (WGS) entry which is preliminary data.</text>
</comment>
<keyword evidence="4" id="KW-0472">Membrane</keyword>
<dbReference type="SUPFAM" id="SSF75011">
    <property type="entry name" value="3-carboxy-cis,cis-mucoante lactonizing enzyme"/>
    <property type="match status" value="1"/>
</dbReference>
<keyword evidence="6" id="KW-1185">Reference proteome</keyword>
<comment type="similarity">
    <text evidence="2">Belongs to the YjiK family.</text>
</comment>
<keyword evidence="3" id="KW-1003">Cell membrane</keyword>
<dbReference type="EMBL" id="VOXD01000026">
    <property type="protein sequence ID" value="TXF88156.1"/>
    <property type="molecule type" value="Genomic_DNA"/>
</dbReference>
<sequence length="312" mass="34426">MSYYMKPLLAVAFGFFAISVTAFTYVVEHQPFNKDRYGKVTTAVKRSSGEYDFLHPHSSNELPDELLEVSGLTNLDGNTLASVQDEDGIVFIYDLTQKKVIREIEFAGPGDYEGIARANNSLYVLRSDGKIFEIDDYRADKFEVTSFNTDVPVKESEGLSFDAGNNRLLIAGKSKSKDDHYENMKVVYGFDLTKKEVLPAPVFTFSEDQIARALKSYGATKSGKKKGKEAGINPSGIAIHPITGQVYILSSQDHLLYVMSKAGEVEGVHPLDKKHFAQPEGITFLKNGDMYISNEGKKGGPTLLGFGYGKAK</sequence>
<dbReference type="Gene3D" id="2.120.10.30">
    <property type="entry name" value="TolB, C-terminal domain"/>
    <property type="match status" value="1"/>
</dbReference>